<dbReference type="PRINTS" id="PR02085">
    <property type="entry name" value="POLR2GRINL1"/>
</dbReference>
<feature type="compositionally biased region" description="Acidic residues" evidence="1">
    <location>
        <begin position="231"/>
        <end position="243"/>
    </location>
</feature>
<dbReference type="Proteomes" id="UP000694846">
    <property type="component" value="Unplaced"/>
</dbReference>
<organism evidence="2 3">
    <name type="scientific">Sipha flava</name>
    <name type="common">yellow sugarcane aphid</name>
    <dbReference type="NCBI Taxonomy" id="143950"/>
    <lineage>
        <taxon>Eukaryota</taxon>
        <taxon>Metazoa</taxon>
        <taxon>Ecdysozoa</taxon>
        <taxon>Arthropoda</taxon>
        <taxon>Hexapoda</taxon>
        <taxon>Insecta</taxon>
        <taxon>Pterygota</taxon>
        <taxon>Neoptera</taxon>
        <taxon>Paraneoptera</taxon>
        <taxon>Hemiptera</taxon>
        <taxon>Sternorrhyncha</taxon>
        <taxon>Aphidomorpha</taxon>
        <taxon>Aphidoidea</taxon>
        <taxon>Aphididae</taxon>
        <taxon>Sipha</taxon>
    </lineage>
</organism>
<dbReference type="GeneID" id="112690262"/>
<proteinExistence type="predicted"/>
<sequence length="249" mass="29278">MFITRVKNDNENKVRLKCKTYAELQELLVRQNKLLNNNRFVEALPDKGEKLKSFQSQIKEELNKRVNAEQLCEDMVALNIGINQLDTLEWTGKHVPSETSNYSQPDVNDEDKDILKMFVSHSGVNQDKIIIKEKPEEPLIKPSDLIEVKSPAKDIQEYNFNEFLERNVERYANNLCNRIDKYSFPTSRMLSYKESFMLEFMHENKLKELNKARTNLKFNTSSYRDTKVYDEDGVDDDDDDILSDDEKYI</sequence>
<dbReference type="AlphaFoldDB" id="A0A8B8GAT6"/>
<feature type="region of interest" description="Disordered" evidence="1">
    <location>
        <begin position="229"/>
        <end position="249"/>
    </location>
</feature>
<evidence type="ECO:0000313" key="3">
    <source>
        <dbReference type="RefSeq" id="XP_025420018.1"/>
    </source>
</evidence>
<evidence type="ECO:0000256" key="1">
    <source>
        <dbReference type="SAM" id="MobiDB-lite"/>
    </source>
</evidence>
<name>A0A8B8GAT6_9HEMI</name>
<reference evidence="3" key="1">
    <citation type="submission" date="2025-08" db="UniProtKB">
        <authorList>
            <consortium name="RefSeq"/>
        </authorList>
    </citation>
    <scope>IDENTIFICATION</scope>
    <source>
        <tissue evidence="3">Whole body</tissue>
    </source>
</reference>
<protein>
    <submittedName>
        <fullName evidence="3">Uncharacterized protein LOC112690262</fullName>
    </submittedName>
</protein>
<dbReference type="RefSeq" id="XP_025420018.1">
    <property type="nucleotide sequence ID" value="XM_025564233.1"/>
</dbReference>
<gene>
    <name evidence="3" type="primary">LOC112690262</name>
</gene>
<dbReference type="InterPro" id="IPR026213">
    <property type="entry name" value="GRINL1"/>
</dbReference>
<dbReference type="Pfam" id="PF15328">
    <property type="entry name" value="GCOM2"/>
    <property type="match status" value="1"/>
</dbReference>
<dbReference type="GO" id="GO:0003711">
    <property type="term" value="F:transcription elongation factor activity"/>
    <property type="evidence" value="ECO:0007669"/>
    <property type="project" value="InterPro"/>
</dbReference>
<accession>A0A8B8GAT6</accession>
<dbReference type="GO" id="GO:0005634">
    <property type="term" value="C:nucleus"/>
    <property type="evidence" value="ECO:0007669"/>
    <property type="project" value="InterPro"/>
</dbReference>
<keyword evidence="2" id="KW-1185">Reference proteome</keyword>
<dbReference type="OrthoDB" id="2408655at2759"/>
<evidence type="ECO:0000313" key="2">
    <source>
        <dbReference type="Proteomes" id="UP000694846"/>
    </source>
</evidence>
<dbReference type="GO" id="GO:0006368">
    <property type="term" value="P:transcription elongation by RNA polymerase II"/>
    <property type="evidence" value="ECO:0007669"/>
    <property type="project" value="InterPro"/>
</dbReference>